<feature type="domain" description="Organic solvent tolerance-like N-terminal" evidence="3">
    <location>
        <begin position="24"/>
        <end position="135"/>
    </location>
</feature>
<sequence length="157" mass="17380">MKKFFLSLAVLTGLVGSLNAEQIEITADSFEADENKLIGKLDGNVVIKNGSFDKLTSNHARVLFDEKKQAKKYIASGNAKFWVKLKGKDYDGSGAELTYEPTGQIYTLSGNAYLHEVETDKKLYGAKIVVNKAKGIYSVYGQGKEPVKFIFETEVKK</sequence>
<organism evidence="4 5">
    <name type="scientific">Campylobacter magnus</name>
    <dbReference type="NCBI Taxonomy" id="3026462"/>
    <lineage>
        <taxon>Bacteria</taxon>
        <taxon>Pseudomonadati</taxon>
        <taxon>Campylobacterota</taxon>
        <taxon>Epsilonproteobacteria</taxon>
        <taxon>Campylobacterales</taxon>
        <taxon>Campylobacteraceae</taxon>
        <taxon>Campylobacter</taxon>
    </lineage>
</organism>
<accession>A0ABT8T7X7</accession>
<comment type="caution">
    <text evidence="4">The sequence shown here is derived from an EMBL/GenBank/DDBJ whole genome shotgun (WGS) entry which is preliminary data.</text>
</comment>
<evidence type="ECO:0000313" key="5">
    <source>
        <dbReference type="Proteomes" id="UP001171111"/>
    </source>
</evidence>
<evidence type="ECO:0000256" key="2">
    <source>
        <dbReference type="SAM" id="SignalP"/>
    </source>
</evidence>
<dbReference type="PANTHER" id="PTHR36504:SF1">
    <property type="entry name" value="LIPOPOLYSACCHARIDE EXPORT SYSTEM PROTEIN LPTA"/>
    <property type="match status" value="1"/>
</dbReference>
<keyword evidence="1 2" id="KW-0732">Signal</keyword>
<keyword evidence="5" id="KW-1185">Reference proteome</keyword>
<gene>
    <name evidence="4" type="ORF">Q2362_03105</name>
</gene>
<feature type="chain" id="PRO_5045998658" evidence="2">
    <location>
        <begin position="21"/>
        <end position="157"/>
    </location>
</feature>
<dbReference type="PANTHER" id="PTHR36504">
    <property type="entry name" value="LIPOPOLYSACCHARIDE EXPORT SYSTEM PROTEIN LPTA"/>
    <property type="match status" value="1"/>
</dbReference>
<evidence type="ECO:0000313" key="4">
    <source>
        <dbReference type="EMBL" id="MDO2409088.1"/>
    </source>
</evidence>
<dbReference type="Proteomes" id="UP001171111">
    <property type="component" value="Unassembled WGS sequence"/>
</dbReference>
<dbReference type="Pfam" id="PF03968">
    <property type="entry name" value="LptD_N"/>
    <property type="match status" value="1"/>
</dbReference>
<dbReference type="Gene3D" id="2.60.450.10">
    <property type="entry name" value="Lipopolysaccharide (LPS) transport protein A like domain"/>
    <property type="match status" value="1"/>
</dbReference>
<dbReference type="RefSeq" id="WP_302243909.1">
    <property type="nucleotide sequence ID" value="NZ_JAULJQ010000003.1"/>
</dbReference>
<protein>
    <submittedName>
        <fullName evidence="4">LptA/OstA family protein</fullName>
    </submittedName>
</protein>
<dbReference type="InterPro" id="IPR005653">
    <property type="entry name" value="OstA-like_N"/>
</dbReference>
<reference evidence="4 5" key="1">
    <citation type="submission" date="2023-06" db="EMBL/GenBank/DDBJ databases">
        <title>Campylobacter magnum sp. nov., isolated from cecal contents of domestic pigs (Sus scrofa domesticus).</title>
        <authorList>
            <person name="Papic B."/>
            <person name="Gruntar I."/>
        </authorList>
    </citation>
    <scope>NUCLEOTIDE SEQUENCE [LARGE SCALE GENOMIC DNA]</scope>
    <source>
        <strain evidence="5">34484-21</strain>
    </source>
</reference>
<proteinExistence type="predicted"/>
<feature type="signal peptide" evidence="2">
    <location>
        <begin position="1"/>
        <end position="20"/>
    </location>
</feature>
<name>A0ABT8T7X7_9BACT</name>
<evidence type="ECO:0000256" key="1">
    <source>
        <dbReference type="ARBA" id="ARBA00022729"/>
    </source>
</evidence>
<dbReference type="InterPro" id="IPR052037">
    <property type="entry name" value="LPS_export_LptA"/>
</dbReference>
<dbReference type="EMBL" id="JAULJQ010000003">
    <property type="protein sequence ID" value="MDO2409088.1"/>
    <property type="molecule type" value="Genomic_DNA"/>
</dbReference>
<evidence type="ECO:0000259" key="3">
    <source>
        <dbReference type="Pfam" id="PF03968"/>
    </source>
</evidence>